<evidence type="ECO:0008006" key="4">
    <source>
        <dbReference type="Google" id="ProtNLM"/>
    </source>
</evidence>
<evidence type="ECO:0000313" key="2">
    <source>
        <dbReference type="EMBL" id="RED54038.1"/>
    </source>
</evidence>
<dbReference type="EMBL" id="QRDW01000001">
    <property type="protein sequence ID" value="RED54038.1"/>
    <property type="molecule type" value="Genomic_DNA"/>
</dbReference>
<proteinExistence type="predicted"/>
<feature type="signal peptide" evidence="1">
    <location>
        <begin position="1"/>
        <end position="19"/>
    </location>
</feature>
<feature type="chain" id="PRO_5017771350" description="Lipoprotein" evidence="1">
    <location>
        <begin position="20"/>
        <end position="322"/>
    </location>
</feature>
<keyword evidence="3" id="KW-1185">Reference proteome</keyword>
<gene>
    <name evidence="2" type="ORF">DFP90_101839</name>
</gene>
<name>A0A3D9HX12_9PROT</name>
<comment type="caution">
    <text evidence="2">The sequence shown here is derived from an EMBL/GenBank/DDBJ whole genome shotgun (WGS) entry which is preliminary data.</text>
</comment>
<accession>A0A3D9HX12</accession>
<evidence type="ECO:0000256" key="1">
    <source>
        <dbReference type="SAM" id="SignalP"/>
    </source>
</evidence>
<sequence>MKKRVLQLTMLFGTLAALSACVSDSDLGVRNRALTEAESPLVFDYPGIEGGYRKFLAGRSVDYRQKYLQANYGPKSGAFPSLVLLFWKLTDVEYYYPKRSIDEQMTVFFDTPPNHSEPAFVVYTEGRADYVTFEDNGGHCMFFVVKWGGHLSSRGGNRELNGLFCDQSQIDSAKAEKVIKSVQVLNEGEVIKVANSEKPKKASGSAGQTSTMTGFKADRVEIIWNGVFDKQKLDINSRMYTSYDGVISFEDPKTGTCKGDFILDKALDQMKRGDLAKGSWNIECSAGQAAEGRLKLYQGDEGKVRVSGEGEDRQKNAISFTM</sequence>
<dbReference type="AlphaFoldDB" id="A0A3D9HX12"/>
<evidence type="ECO:0000313" key="3">
    <source>
        <dbReference type="Proteomes" id="UP000256845"/>
    </source>
</evidence>
<organism evidence="2 3">
    <name type="scientific">Aestuariispira insulae</name>
    <dbReference type="NCBI Taxonomy" id="1461337"/>
    <lineage>
        <taxon>Bacteria</taxon>
        <taxon>Pseudomonadati</taxon>
        <taxon>Pseudomonadota</taxon>
        <taxon>Alphaproteobacteria</taxon>
        <taxon>Rhodospirillales</taxon>
        <taxon>Kiloniellaceae</taxon>
        <taxon>Aestuariispira</taxon>
    </lineage>
</organism>
<dbReference type="Proteomes" id="UP000256845">
    <property type="component" value="Unassembled WGS sequence"/>
</dbReference>
<dbReference type="RefSeq" id="WP_115935128.1">
    <property type="nucleotide sequence ID" value="NZ_QRDW01000001.1"/>
</dbReference>
<keyword evidence="1" id="KW-0732">Signal</keyword>
<reference evidence="2 3" key="1">
    <citation type="submission" date="2018-07" db="EMBL/GenBank/DDBJ databases">
        <title>Genomic Encyclopedia of Type Strains, Phase III (KMG-III): the genomes of soil and plant-associated and newly described type strains.</title>
        <authorList>
            <person name="Whitman W."/>
        </authorList>
    </citation>
    <scope>NUCLEOTIDE SEQUENCE [LARGE SCALE GENOMIC DNA]</scope>
    <source>
        <strain evidence="2 3">CECT 8488</strain>
    </source>
</reference>
<protein>
    <recommendedName>
        <fullName evidence="4">Lipoprotein</fullName>
    </recommendedName>
</protein>
<dbReference type="PROSITE" id="PS51257">
    <property type="entry name" value="PROKAR_LIPOPROTEIN"/>
    <property type="match status" value="1"/>
</dbReference>